<keyword evidence="1" id="KW-0812">Transmembrane</keyword>
<evidence type="ECO:0000313" key="2">
    <source>
        <dbReference type="EMBL" id="VEN33636.1"/>
    </source>
</evidence>
<accession>A0A653BDI1</accession>
<organism evidence="2 3">
    <name type="scientific">Callosobruchus maculatus</name>
    <name type="common">Southern cowpea weevil</name>
    <name type="synonym">Pulse bruchid</name>
    <dbReference type="NCBI Taxonomy" id="64391"/>
    <lineage>
        <taxon>Eukaryota</taxon>
        <taxon>Metazoa</taxon>
        <taxon>Ecdysozoa</taxon>
        <taxon>Arthropoda</taxon>
        <taxon>Hexapoda</taxon>
        <taxon>Insecta</taxon>
        <taxon>Pterygota</taxon>
        <taxon>Neoptera</taxon>
        <taxon>Endopterygota</taxon>
        <taxon>Coleoptera</taxon>
        <taxon>Polyphaga</taxon>
        <taxon>Cucujiformia</taxon>
        <taxon>Chrysomeloidea</taxon>
        <taxon>Chrysomelidae</taxon>
        <taxon>Bruchinae</taxon>
        <taxon>Bruchini</taxon>
        <taxon>Callosobruchus</taxon>
    </lineage>
</organism>
<keyword evidence="3" id="KW-1185">Reference proteome</keyword>
<keyword evidence="1" id="KW-0472">Membrane</keyword>
<sequence length="78" mass="9159">KYLINWASISLVCGLLSHTGEQNSAAKKQRLRAEVRSVEVEAPQEVPHNFRRMLFLLFYFSCDGLSIWVWDYGIARWR</sequence>
<dbReference type="AlphaFoldDB" id="A0A653BDI1"/>
<evidence type="ECO:0000313" key="3">
    <source>
        <dbReference type="Proteomes" id="UP000410492"/>
    </source>
</evidence>
<keyword evidence="1" id="KW-1133">Transmembrane helix</keyword>
<protein>
    <submittedName>
        <fullName evidence="2">Uncharacterized protein</fullName>
    </submittedName>
</protein>
<feature type="non-terminal residue" evidence="2">
    <location>
        <position position="1"/>
    </location>
</feature>
<proteinExistence type="predicted"/>
<dbReference type="EMBL" id="CAACVG010000155">
    <property type="protein sequence ID" value="VEN33636.1"/>
    <property type="molecule type" value="Genomic_DNA"/>
</dbReference>
<name>A0A653BDI1_CALMS</name>
<evidence type="ECO:0000256" key="1">
    <source>
        <dbReference type="SAM" id="Phobius"/>
    </source>
</evidence>
<dbReference type="Proteomes" id="UP000410492">
    <property type="component" value="Unassembled WGS sequence"/>
</dbReference>
<feature type="transmembrane region" description="Helical" evidence="1">
    <location>
        <begin position="50"/>
        <end position="70"/>
    </location>
</feature>
<reference evidence="2 3" key="1">
    <citation type="submission" date="2019-01" db="EMBL/GenBank/DDBJ databases">
        <authorList>
            <person name="Sayadi A."/>
        </authorList>
    </citation>
    <scope>NUCLEOTIDE SEQUENCE [LARGE SCALE GENOMIC DNA]</scope>
</reference>
<gene>
    <name evidence="2" type="ORF">CALMAC_LOCUS121</name>
</gene>